<evidence type="ECO:0000256" key="4">
    <source>
        <dbReference type="ARBA" id="ARBA00023157"/>
    </source>
</evidence>
<reference evidence="6" key="1">
    <citation type="journal article" date="2014" name="Nat. Commun.">
        <title>The tobacco genome sequence and its comparison with those of tomato and potato.</title>
        <authorList>
            <person name="Sierro N."/>
            <person name="Battey J.N."/>
            <person name="Ouadi S."/>
            <person name="Bakaher N."/>
            <person name="Bovet L."/>
            <person name="Willig A."/>
            <person name="Goepfert S."/>
            <person name="Peitsch M.C."/>
            <person name="Ivanov N.V."/>
        </authorList>
    </citation>
    <scope>NUCLEOTIDE SEQUENCE [LARGE SCALE GENOMIC DNA]</scope>
</reference>
<dbReference type="PROSITE" id="PS00597">
    <property type="entry name" value="PLANT_LTP"/>
    <property type="match status" value="1"/>
</dbReference>
<evidence type="ECO:0000256" key="2">
    <source>
        <dbReference type="ARBA" id="ARBA00022448"/>
    </source>
</evidence>
<comment type="similarity">
    <text evidence="1 5">Belongs to the plant LTP family.</text>
</comment>
<dbReference type="RefSeq" id="XP_016487444.1">
    <property type="nucleotide sequence ID" value="XM_016631958.1"/>
</dbReference>
<keyword evidence="3 5" id="KW-0446">Lipid-binding</keyword>
<evidence type="ECO:0000256" key="5">
    <source>
        <dbReference type="RuleBase" id="RU000628"/>
    </source>
</evidence>
<protein>
    <recommendedName>
        <fullName evidence="5">Non-specific lipid-transfer protein</fullName>
    </recommendedName>
</protein>
<proteinExistence type="inferred from homology"/>
<dbReference type="SUPFAM" id="SSF47699">
    <property type="entry name" value="Bifunctional inhibitor/lipid-transfer protein/seed storage 2S albumin"/>
    <property type="match status" value="1"/>
</dbReference>
<keyword evidence="4" id="KW-1015">Disulfide bond</keyword>
<dbReference type="SMART" id="SM00499">
    <property type="entry name" value="AAI"/>
    <property type="match status" value="1"/>
</dbReference>
<dbReference type="InterPro" id="IPR016140">
    <property type="entry name" value="Bifunc_inhib/LTP/seed_store"/>
</dbReference>
<dbReference type="PaxDb" id="4097-A0A1S4BEX7"/>
<dbReference type="OrthoDB" id="1890443at2759"/>
<gene>
    <name evidence="7" type="primary">LOC107807546</name>
</gene>
<accession>A0A1S4BEX7</accession>
<evidence type="ECO:0000256" key="3">
    <source>
        <dbReference type="ARBA" id="ARBA00023121"/>
    </source>
</evidence>
<dbReference type="CDD" id="cd01960">
    <property type="entry name" value="nsLTP1"/>
    <property type="match status" value="1"/>
</dbReference>
<dbReference type="OMA" id="RRIACRC"/>
<organism evidence="6 7">
    <name type="scientific">Nicotiana tabacum</name>
    <name type="common">Common tobacco</name>
    <dbReference type="NCBI Taxonomy" id="4097"/>
    <lineage>
        <taxon>Eukaryota</taxon>
        <taxon>Viridiplantae</taxon>
        <taxon>Streptophyta</taxon>
        <taxon>Embryophyta</taxon>
        <taxon>Tracheophyta</taxon>
        <taxon>Spermatophyta</taxon>
        <taxon>Magnoliopsida</taxon>
        <taxon>eudicotyledons</taxon>
        <taxon>Gunneridae</taxon>
        <taxon>Pentapetalae</taxon>
        <taxon>asterids</taxon>
        <taxon>lamiids</taxon>
        <taxon>Solanales</taxon>
        <taxon>Solanaceae</taxon>
        <taxon>Nicotianoideae</taxon>
        <taxon>Nicotianeae</taxon>
        <taxon>Nicotiana</taxon>
    </lineage>
</organism>
<evidence type="ECO:0000313" key="6">
    <source>
        <dbReference type="Proteomes" id="UP000790787"/>
    </source>
</evidence>
<dbReference type="PRINTS" id="PR00382">
    <property type="entry name" value="LIPIDTRNSFER"/>
</dbReference>
<dbReference type="InterPro" id="IPR000528">
    <property type="entry name" value="Plant_nsLTP"/>
</dbReference>
<dbReference type="GO" id="GO:0006869">
    <property type="term" value="P:lipid transport"/>
    <property type="evidence" value="ECO:0007669"/>
    <property type="project" value="InterPro"/>
</dbReference>
<name>A0A1S4BEX7_TOBAC</name>
<dbReference type="Proteomes" id="UP000790787">
    <property type="component" value="Chromosome 17"/>
</dbReference>
<dbReference type="AlphaFoldDB" id="A0A1S4BEX7"/>
<comment type="function">
    <text evidence="5">Plant non-specific lipid-transfer proteins transfer phospholipids as well as galactolipids across membranes. May play a role in wax or cutin deposition in the cell walls of expanding epidermal cells and certain secretory tissues.</text>
</comment>
<dbReference type="FunFam" id="1.10.110.10:FF:000002">
    <property type="entry name" value="Non-specific lipid-transfer protein"/>
    <property type="match status" value="1"/>
</dbReference>
<dbReference type="InterPro" id="IPR036312">
    <property type="entry name" value="Bifun_inhib/LTP/seed_sf"/>
</dbReference>
<evidence type="ECO:0000256" key="1">
    <source>
        <dbReference type="ARBA" id="ARBA00009748"/>
    </source>
</evidence>
<dbReference type="SMR" id="A0A1S4BEX7"/>
<dbReference type="RefSeq" id="XP_016487444.2">
    <property type="nucleotide sequence ID" value="XM_016631958.2"/>
</dbReference>
<evidence type="ECO:0000313" key="7">
    <source>
        <dbReference type="RefSeq" id="XP_016487444.2"/>
    </source>
</evidence>
<dbReference type="GeneID" id="107807546"/>
<dbReference type="Gene3D" id="1.10.110.10">
    <property type="entry name" value="Plant lipid-transfer and hydrophobic proteins"/>
    <property type="match status" value="1"/>
</dbReference>
<dbReference type="PANTHER" id="PTHR33076">
    <property type="entry name" value="NON-SPECIFIC LIPID-TRANSFER PROTEIN 2-RELATED"/>
    <property type="match status" value="1"/>
</dbReference>
<keyword evidence="6" id="KW-1185">Reference proteome</keyword>
<dbReference type="Pfam" id="PF00234">
    <property type="entry name" value="Tryp_alpha_amyl"/>
    <property type="match status" value="1"/>
</dbReference>
<dbReference type="KEGG" id="nta:107807546"/>
<dbReference type="GO" id="GO:0008289">
    <property type="term" value="F:lipid binding"/>
    <property type="evidence" value="ECO:0007669"/>
    <property type="project" value="UniProtKB-KW"/>
</dbReference>
<dbReference type="STRING" id="4097.A0A1S4BEX7"/>
<keyword evidence="2 5" id="KW-0813">Transport</keyword>
<reference evidence="7" key="2">
    <citation type="submission" date="2025-08" db="UniProtKB">
        <authorList>
            <consortium name="RefSeq"/>
        </authorList>
    </citation>
    <scope>IDENTIFICATION</scope>
    <source>
        <tissue evidence="7">Leaf</tissue>
    </source>
</reference>
<sequence length="118" mass="11986">MVKVALLVVMCIAAATSVMLTPHADAAISCGQVVTRLSPCISYVRQGGAIPAPCCSGIKALNSQATTTPDRQATCNCIKSAAASINGINFSLAGSLPSKCGVNLPYKISPSIDCSTVQ</sequence>